<gene>
    <name evidence="1" type="ORF">EX30DRAFT_157072</name>
</gene>
<reference evidence="1 2" key="1">
    <citation type="submission" date="2019-04" db="EMBL/GenBank/DDBJ databases">
        <title>Comparative genomics and transcriptomics to analyze fruiting body development in filamentous ascomycetes.</title>
        <authorList>
            <consortium name="DOE Joint Genome Institute"/>
            <person name="Lutkenhaus R."/>
            <person name="Traeger S."/>
            <person name="Breuer J."/>
            <person name="Kuo A."/>
            <person name="Lipzen A."/>
            <person name="Pangilinan J."/>
            <person name="Dilworth D."/>
            <person name="Sandor L."/>
            <person name="Poggeler S."/>
            <person name="Barry K."/>
            <person name="Grigoriev I.V."/>
            <person name="Nowrousian M."/>
        </authorList>
    </citation>
    <scope>NUCLEOTIDE SEQUENCE [LARGE SCALE GENOMIC DNA]</scope>
    <source>
        <strain evidence="1 2">CBS 389.68</strain>
    </source>
</reference>
<accession>A0A4S2MS89</accession>
<organism evidence="1 2">
    <name type="scientific">Ascodesmis nigricans</name>
    <dbReference type="NCBI Taxonomy" id="341454"/>
    <lineage>
        <taxon>Eukaryota</taxon>
        <taxon>Fungi</taxon>
        <taxon>Dikarya</taxon>
        <taxon>Ascomycota</taxon>
        <taxon>Pezizomycotina</taxon>
        <taxon>Pezizomycetes</taxon>
        <taxon>Pezizales</taxon>
        <taxon>Ascodesmidaceae</taxon>
        <taxon>Ascodesmis</taxon>
    </lineage>
</organism>
<dbReference type="Proteomes" id="UP000298138">
    <property type="component" value="Unassembled WGS sequence"/>
</dbReference>
<proteinExistence type="predicted"/>
<evidence type="ECO:0000313" key="1">
    <source>
        <dbReference type="EMBL" id="TGZ78447.1"/>
    </source>
</evidence>
<dbReference type="EMBL" id="ML220141">
    <property type="protein sequence ID" value="TGZ78447.1"/>
    <property type="molecule type" value="Genomic_DNA"/>
</dbReference>
<dbReference type="InParanoid" id="A0A4S2MS89"/>
<keyword evidence="2" id="KW-1185">Reference proteome</keyword>
<name>A0A4S2MS89_9PEZI</name>
<protein>
    <submittedName>
        <fullName evidence="1">Uncharacterized protein</fullName>
    </submittedName>
</protein>
<sequence length="89" mass="10170">MMISTGIQIMFLVMRDTRRLKSAASGLYHSVWVSFVTQWGAQAAMVMRIHSLVKLRIVEPPNYHVQGHPDSPSPIMAKSFLNYRSLYFA</sequence>
<dbReference type="AlphaFoldDB" id="A0A4S2MS89"/>
<evidence type="ECO:0000313" key="2">
    <source>
        <dbReference type="Proteomes" id="UP000298138"/>
    </source>
</evidence>